<dbReference type="Gene3D" id="3.30.9.10">
    <property type="entry name" value="D-Amino Acid Oxidase, subunit A, domain 2"/>
    <property type="match status" value="1"/>
</dbReference>
<dbReference type="PANTHER" id="PTHR13847">
    <property type="entry name" value="SARCOSINE DEHYDROGENASE-RELATED"/>
    <property type="match status" value="1"/>
</dbReference>
<name>A0A857L2T5_9ACTN</name>
<dbReference type="RefSeq" id="WP_005183942.1">
    <property type="nucleotide sequence ID" value="NZ_CP045804.1"/>
</dbReference>
<dbReference type="InterPro" id="IPR006076">
    <property type="entry name" value="FAD-dep_OxRdtase"/>
</dbReference>
<dbReference type="PANTHER" id="PTHR13847:SF287">
    <property type="entry name" value="FAD-DEPENDENT OXIDOREDUCTASE DOMAIN-CONTAINING PROTEIN 1"/>
    <property type="match status" value="1"/>
</dbReference>
<keyword evidence="1" id="KW-0560">Oxidoreductase</keyword>
<accession>A0A857L2T5</accession>
<dbReference type="Pfam" id="PF01266">
    <property type="entry name" value="DAO"/>
    <property type="match status" value="1"/>
</dbReference>
<dbReference type="Gene3D" id="3.50.50.60">
    <property type="entry name" value="FAD/NAD(P)-binding domain"/>
    <property type="match status" value="1"/>
</dbReference>
<reference evidence="2" key="1">
    <citation type="journal article" date="2021" name="Nat. Microbiol.">
        <title>Cocultivation of an ultrasmall environmental parasitic bacterium with lytic ability against bacteria associated with wastewater foams.</title>
        <authorList>
            <person name="Batinovic S."/>
            <person name="Rose J.J.A."/>
            <person name="Ratcliffe J."/>
            <person name="Seviour R.J."/>
            <person name="Petrovski S."/>
        </authorList>
    </citation>
    <scope>NUCLEOTIDE SEQUENCE</scope>
    <source>
        <strain evidence="2">CON44</strain>
    </source>
</reference>
<dbReference type="SUPFAM" id="SSF51905">
    <property type="entry name" value="FAD/NAD(P)-binding domain"/>
    <property type="match status" value="1"/>
</dbReference>
<sequence>MAQIDSDVVVIGGGIAGVSIGYELASDCAVTLLEAEPTLAYHTTGRSAATFLETFGDIDIRALTTAGRDFLTTPPDCFHSPLMTPGPQLTYAAPGNEAELEEHYREVVSLVPAVELVSAADIATLVPYVRDGAATLGLYDPSSMAVDVDALHSGFVRGMTARGGRVYRDSRVVGCARRDGLWQVSTSDSGEYRAPIVVNAAGAWADAVGALAGAVPIGLQPKRRTAFMVACPDGLDTATLPLFGDLDYSFYIKPEATQLLCSPGDETPVPPHDAKPDELAIAQAIEQINETTTLNIRSIRSPWAGLRSFTADHRFVVGEDPRRPGFFWCAGQGGYGIQTSPATARLGASLVRGEPVPADIAARGLDAAMVSPQRFA</sequence>
<dbReference type="AlphaFoldDB" id="A0A857L2T5"/>
<evidence type="ECO:0000313" key="2">
    <source>
        <dbReference type="EMBL" id="QHN41501.1"/>
    </source>
</evidence>
<organism evidence="2">
    <name type="scientific">Gordonia amarae</name>
    <dbReference type="NCBI Taxonomy" id="36821"/>
    <lineage>
        <taxon>Bacteria</taxon>
        <taxon>Bacillati</taxon>
        <taxon>Actinomycetota</taxon>
        <taxon>Actinomycetes</taxon>
        <taxon>Mycobacteriales</taxon>
        <taxon>Gordoniaceae</taxon>
        <taxon>Gordonia</taxon>
    </lineage>
</organism>
<dbReference type="GO" id="GO:0016491">
    <property type="term" value="F:oxidoreductase activity"/>
    <property type="evidence" value="ECO:0007669"/>
    <property type="project" value="UniProtKB-KW"/>
</dbReference>
<protein>
    <submittedName>
        <fullName evidence="2">FAD-dependent oxidoreductase</fullName>
    </submittedName>
</protein>
<dbReference type="EMBL" id="CP045810">
    <property type="protein sequence ID" value="QHN41501.1"/>
    <property type="molecule type" value="Genomic_DNA"/>
</dbReference>
<evidence type="ECO:0000256" key="1">
    <source>
        <dbReference type="ARBA" id="ARBA00023002"/>
    </source>
</evidence>
<proteinExistence type="predicted"/>
<dbReference type="InterPro" id="IPR036188">
    <property type="entry name" value="FAD/NAD-bd_sf"/>
</dbReference>
<dbReference type="GO" id="GO:0005737">
    <property type="term" value="C:cytoplasm"/>
    <property type="evidence" value="ECO:0007669"/>
    <property type="project" value="TreeGrafter"/>
</dbReference>
<gene>
    <name evidence="2" type="ORF">GII30_22145</name>
</gene>